<evidence type="ECO:0000256" key="1">
    <source>
        <dbReference type="ARBA" id="ARBA00004395"/>
    </source>
</evidence>
<feature type="compositionally biased region" description="Polar residues" evidence="8">
    <location>
        <begin position="1066"/>
        <end position="1082"/>
    </location>
</feature>
<organism evidence="9 10">
    <name type="scientific">Bos mutus</name>
    <name type="common">wild yak</name>
    <dbReference type="NCBI Taxonomy" id="72004"/>
    <lineage>
        <taxon>Eukaryota</taxon>
        <taxon>Metazoa</taxon>
        <taxon>Chordata</taxon>
        <taxon>Craniata</taxon>
        <taxon>Vertebrata</taxon>
        <taxon>Euteleostomi</taxon>
        <taxon>Mammalia</taxon>
        <taxon>Eutheria</taxon>
        <taxon>Laurasiatheria</taxon>
        <taxon>Artiodactyla</taxon>
        <taxon>Ruminantia</taxon>
        <taxon>Pecora</taxon>
        <taxon>Bovidae</taxon>
        <taxon>Bovinae</taxon>
        <taxon>Bos</taxon>
    </lineage>
</organism>
<evidence type="ECO:0000256" key="2">
    <source>
        <dbReference type="ARBA" id="ARBA00006653"/>
    </source>
</evidence>
<evidence type="ECO:0000256" key="7">
    <source>
        <dbReference type="ARBA" id="ARBA00023136"/>
    </source>
</evidence>
<keyword evidence="4" id="KW-0813">Transport</keyword>
<protein>
    <recommendedName>
        <fullName evidence="3">Conserved oligomeric Golgi complex subunit 1</fullName>
    </recommendedName>
</protein>
<reference evidence="9" key="1">
    <citation type="submission" date="2019-10" db="EMBL/GenBank/DDBJ databases">
        <title>The sequence and de novo assembly of the wild yak genome.</title>
        <authorList>
            <person name="Liu Y."/>
        </authorList>
    </citation>
    <scope>NUCLEOTIDE SEQUENCE [LARGE SCALE GENOMIC DNA]</scope>
    <source>
        <strain evidence="9">WY2019</strain>
    </source>
</reference>
<comment type="subcellular location">
    <subcellularLocation>
        <location evidence="1">Golgi apparatus membrane</location>
        <topology evidence="1">Peripheral membrane protein</topology>
    </subcellularLocation>
</comment>
<dbReference type="GO" id="GO:0006891">
    <property type="term" value="P:intra-Golgi vesicle-mediated transport"/>
    <property type="evidence" value="ECO:0007669"/>
    <property type="project" value="InterPro"/>
</dbReference>
<feature type="region of interest" description="Disordered" evidence="8">
    <location>
        <begin position="1159"/>
        <end position="1189"/>
    </location>
</feature>
<evidence type="ECO:0000256" key="6">
    <source>
        <dbReference type="ARBA" id="ARBA00023034"/>
    </source>
</evidence>
<dbReference type="Proteomes" id="UP000322234">
    <property type="component" value="Unassembled WGS sequence"/>
</dbReference>
<keyword evidence="10" id="KW-1185">Reference proteome</keyword>
<keyword evidence="6" id="KW-0333">Golgi apparatus</keyword>
<evidence type="ECO:0000313" key="10">
    <source>
        <dbReference type="Proteomes" id="UP000322234"/>
    </source>
</evidence>
<keyword evidence="5" id="KW-0653">Protein transport</keyword>
<dbReference type="InterPro" id="IPR033370">
    <property type="entry name" value="COG1"/>
</dbReference>
<dbReference type="GO" id="GO:0015031">
    <property type="term" value="P:protein transport"/>
    <property type="evidence" value="ECO:0007669"/>
    <property type="project" value="UniProtKB-KW"/>
</dbReference>
<feature type="region of interest" description="Disordered" evidence="8">
    <location>
        <begin position="1091"/>
        <end position="1116"/>
    </location>
</feature>
<name>A0A6B0REB2_9CETA</name>
<keyword evidence="7" id="KW-0472">Membrane</keyword>
<dbReference type="PANTHER" id="PTHR31658">
    <property type="entry name" value="CONSERVED OLIGOMERIC GOLGI COMPLEX SUBUNIT 1"/>
    <property type="match status" value="1"/>
</dbReference>
<sequence length="1428" mass="157639">MAAAAASSALKRLDLRDPAALFETHGAEEIRGLERQVRAEIEHKKEELRQMVGERYRDLIEAADTIGQMRRCAAGLVDAVRATDQYCARLRQAGSAAPRPPRDPQPQQPSQEKFYSMAAQIKLLLEIPEKIWSSMEASRYLHATQLYLLCCYLHKLLQLESSSSRHSPVLSRFPILIRQVAAASHFRSTILHESKMLLKCQAVSDQAVAEALCSIMLLEESSPRQALTDFLLARKAAIQKLLNQPHHGAGIKAQICSLVELLATTLNQAHALFYTLPEGLLPDPLLPCGLLFSTLDSITSQHPSGKGVWVLQDEMKLCSWFKHLPASVVEFQPALRTLAHPISQEYLKDTLQKWIHVCNEDIRNGISSLLMYVTSTKGLAGIRDAVWGLLANESIHHSWDVVCRRLLDKPLLFWEDLMQQLFLDRLQTLTKEGFDSISSSSKELLISALQELESSSSASSKHLHFEHNMAVFLWSESPSDLPSDAAWVSVSSRAPFQGSGLSMKAQAISPCVQSFCSALDSKLKVKLEDLLAYLPSGDPLPRQDTSPAAAESCAFDRFADAETVQETLRTHSTACIRDITDCIQAELQSIEQAIQGQQDVLDGAKLHSALFMARLCQSLGELCPHLKQCILGRSGSPEKPAQDSRALKKQGKGKAQEVLPTQARWQDVKELLLQRSVTGYRVWGSAVVRVLAHGFAQSLLVDDAGSILATATSWDELEIQEEAESGSSITSKIRLPVQPSWYVQSFLFSLCQEINRVGGHALPKVTLQEMLKSCLGRVAAAYERLSEAKQLKKEGAFPMTQNRALQLLYDLRYLSVVLTAKGEEMKSGRCRQDSRVEKVADYLETLIDPFDLDVFTPHLHSNLNRLVQRTSVLFGLVTGPENQFTPRSSTFNSQEAHNILPLASSQIRFGLLPLSMTSTRKAKSAGGSMETKAQYLPILLHLGENGIPPCHLLLQHSLGLLGHITQQHQMPVNVMKLRAYQQVQVTTTEADLNVEFTLPAWVTAVVERADTGETSAKLASFYKNSGKKTVCFYLLVYVFFRNRRVLFHPGWNCVLTDTKPKVASRGETTTQFSASENTSSTKELAKALPQLGESRDNPSEIEAPLPPGPVAPSRSNHDRKYSLAFLNDVQATSADLRLDRVDASRQNLLVKLFNTSLGDGHSSPVNCSHRVQRGNMSSSGRERDSKAEDHLLGVSTDRDFRTLAKNAESQIAALKLNPLAQSRNQSPASLAVKFLQEEKAEAGSRNRGPAVKALMAGEEWASLTSKLGSWPPASCPQGLQSARSAQHHASRSPLAGQSLSSALGLEWFPELYPGYLGLGVLPERPQRWSTLAQKPLLVISPQGERLSQVPWLERSTTAVRSLEAPASSSLRRLLGAVHTGWIRCRTSVRSGVGGLTLLFTGCFVLCCSWSFKHLNDNLDRQSLRGNPV</sequence>
<accession>A0A6B0REB2</accession>
<gene>
    <name evidence="9" type="ORF">E5288_WYG007733</name>
</gene>
<dbReference type="GO" id="GO:0017119">
    <property type="term" value="C:Golgi transport complex"/>
    <property type="evidence" value="ECO:0007669"/>
    <property type="project" value="InterPro"/>
</dbReference>
<proteinExistence type="inferred from homology"/>
<evidence type="ECO:0000256" key="4">
    <source>
        <dbReference type="ARBA" id="ARBA00022448"/>
    </source>
</evidence>
<dbReference type="Pfam" id="PF08700">
    <property type="entry name" value="VPS51_Exo84_N"/>
    <property type="match status" value="1"/>
</dbReference>
<evidence type="ECO:0000256" key="8">
    <source>
        <dbReference type="SAM" id="MobiDB-lite"/>
    </source>
</evidence>
<evidence type="ECO:0000313" key="9">
    <source>
        <dbReference type="EMBL" id="MXQ87017.1"/>
    </source>
</evidence>
<feature type="region of interest" description="Disordered" evidence="8">
    <location>
        <begin position="634"/>
        <end position="655"/>
    </location>
</feature>
<comment type="caution">
    <text evidence="9">The sequence shown here is derived from an EMBL/GenBank/DDBJ whole genome shotgun (WGS) entry which is preliminary data.</text>
</comment>
<dbReference type="PANTHER" id="PTHR31658:SF0">
    <property type="entry name" value="CONSERVED OLIGOMERIC GOLGI COMPLEX SUBUNIT 1"/>
    <property type="match status" value="1"/>
</dbReference>
<comment type="similarity">
    <text evidence="2">Belongs to the COG1 family.</text>
</comment>
<feature type="region of interest" description="Disordered" evidence="8">
    <location>
        <begin position="1064"/>
        <end position="1083"/>
    </location>
</feature>
<feature type="compositionally biased region" description="Basic and acidic residues" evidence="8">
    <location>
        <begin position="1180"/>
        <end position="1189"/>
    </location>
</feature>
<dbReference type="GO" id="GO:0000139">
    <property type="term" value="C:Golgi membrane"/>
    <property type="evidence" value="ECO:0007669"/>
    <property type="project" value="UniProtKB-SubCell"/>
</dbReference>
<feature type="region of interest" description="Disordered" evidence="8">
    <location>
        <begin position="92"/>
        <end position="111"/>
    </location>
</feature>
<dbReference type="EMBL" id="VBQZ03000036">
    <property type="protein sequence ID" value="MXQ87017.1"/>
    <property type="molecule type" value="Genomic_DNA"/>
</dbReference>
<evidence type="ECO:0000256" key="5">
    <source>
        <dbReference type="ARBA" id="ARBA00022927"/>
    </source>
</evidence>
<evidence type="ECO:0000256" key="3">
    <source>
        <dbReference type="ARBA" id="ARBA00020978"/>
    </source>
</evidence>